<evidence type="ECO:0000259" key="8">
    <source>
        <dbReference type="Pfam" id="PF16901"/>
    </source>
</evidence>
<keyword evidence="9" id="KW-0614">Plasmid</keyword>
<dbReference type="Gene3D" id="3.50.50.60">
    <property type="entry name" value="FAD/NAD(P)-binding domain"/>
    <property type="match status" value="1"/>
</dbReference>
<accession>A0ABN6RPD9</accession>
<protein>
    <submittedName>
        <fullName evidence="9">Glycerol-3-phosphate dehydrogenase</fullName>
    </submittedName>
</protein>
<organism evidence="9 10">
    <name type="scientific">Deinococcus aetherius</name>
    <dbReference type="NCBI Taxonomy" id="200252"/>
    <lineage>
        <taxon>Bacteria</taxon>
        <taxon>Thermotogati</taxon>
        <taxon>Deinococcota</taxon>
        <taxon>Deinococci</taxon>
        <taxon>Deinococcales</taxon>
        <taxon>Deinococcaceae</taxon>
        <taxon>Deinococcus</taxon>
    </lineage>
</organism>
<evidence type="ECO:0000256" key="2">
    <source>
        <dbReference type="ARBA" id="ARBA00007330"/>
    </source>
</evidence>
<dbReference type="Proteomes" id="UP001064971">
    <property type="component" value="Plasmid pDAETH-1"/>
</dbReference>
<dbReference type="PANTHER" id="PTHR11985:SF35">
    <property type="entry name" value="ANAEROBIC GLYCEROL-3-PHOSPHATE DEHYDROGENASE SUBUNIT A"/>
    <property type="match status" value="1"/>
</dbReference>
<evidence type="ECO:0000256" key="5">
    <source>
        <dbReference type="ARBA" id="ARBA00022827"/>
    </source>
</evidence>
<dbReference type="Pfam" id="PF16901">
    <property type="entry name" value="DAO_C"/>
    <property type="match status" value="1"/>
</dbReference>
<proteinExistence type="inferred from homology"/>
<dbReference type="Gene3D" id="1.10.8.870">
    <property type="entry name" value="Alpha-glycerophosphate oxidase, cap domain"/>
    <property type="match status" value="1"/>
</dbReference>
<keyword evidence="4" id="KW-0319">Glycerol metabolism</keyword>
<dbReference type="InterPro" id="IPR038299">
    <property type="entry name" value="DAO_C_sf"/>
</dbReference>
<evidence type="ECO:0000256" key="4">
    <source>
        <dbReference type="ARBA" id="ARBA00022798"/>
    </source>
</evidence>
<dbReference type="Gene3D" id="3.30.9.10">
    <property type="entry name" value="D-Amino Acid Oxidase, subunit A, domain 2"/>
    <property type="match status" value="1"/>
</dbReference>
<dbReference type="PANTHER" id="PTHR11985">
    <property type="entry name" value="GLYCEROL-3-PHOSPHATE DEHYDROGENASE"/>
    <property type="match status" value="1"/>
</dbReference>
<dbReference type="EMBL" id="AP026561">
    <property type="protein sequence ID" value="BDP43507.1"/>
    <property type="molecule type" value="Genomic_DNA"/>
</dbReference>
<keyword evidence="3" id="KW-0285">Flavoprotein</keyword>
<keyword evidence="5" id="KW-0274">FAD</keyword>
<feature type="domain" description="Alpha-glycerophosphate oxidase C-terminal" evidence="8">
    <location>
        <begin position="425"/>
        <end position="505"/>
    </location>
</feature>
<gene>
    <name evidence="9" type="ORF">DAETH_34760</name>
</gene>
<reference evidence="9" key="1">
    <citation type="submission" date="2022-07" db="EMBL/GenBank/DDBJ databases">
        <title>Complete Genome Sequence of the Radioresistant Bacterium Deinococcus aetherius ST0316, Isolated from the Air Dust collected in Lower Stratosphere above Japan.</title>
        <authorList>
            <person name="Satoh K."/>
            <person name="Hagiwara K."/>
            <person name="Katsumata K."/>
            <person name="Kubo A."/>
            <person name="Yokobori S."/>
            <person name="Yamagishi A."/>
            <person name="Oono Y."/>
            <person name="Narumi I."/>
        </authorList>
    </citation>
    <scope>NUCLEOTIDE SEQUENCE</scope>
    <source>
        <strain evidence="9">ST0316</strain>
        <plasmid evidence="9">pDAETH-1</plasmid>
    </source>
</reference>
<dbReference type="InterPro" id="IPR036188">
    <property type="entry name" value="FAD/NAD-bd_sf"/>
</dbReference>
<evidence type="ECO:0000313" key="10">
    <source>
        <dbReference type="Proteomes" id="UP001064971"/>
    </source>
</evidence>
<dbReference type="InterPro" id="IPR000447">
    <property type="entry name" value="G3P_DH_FAD-dep"/>
</dbReference>
<evidence type="ECO:0000256" key="6">
    <source>
        <dbReference type="ARBA" id="ARBA00023002"/>
    </source>
</evidence>
<dbReference type="InterPro" id="IPR006076">
    <property type="entry name" value="FAD-dep_OxRdtase"/>
</dbReference>
<dbReference type="InterPro" id="IPR031656">
    <property type="entry name" value="DAO_C"/>
</dbReference>
<dbReference type="RefSeq" id="WP_264777986.1">
    <property type="nucleotide sequence ID" value="NZ_AP026561.1"/>
</dbReference>
<feature type="domain" description="FAD dependent oxidoreductase" evidence="7">
    <location>
        <begin position="22"/>
        <end position="380"/>
    </location>
</feature>
<comment type="similarity">
    <text evidence="2">Belongs to the FAD-dependent glycerol-3-phosphate dehydrogenase family.</text>
</comment>
<dbReference type="PRINTS" id="PR01001">
    <property type="entry name" value="FADG3PDH"/>
</dbReference>
<evidence type="ECO:0000256" key="3">
    <source>
        <dbReference type="ARBA" id="ARBA00022630"/>
    </source>
</evidence>
<dbReference type="Pfam" id="PF01266">
    <property type="entry name" value="DAO"/>
    <property type="match status" value="1"/>
</dbReference>
<dbReference type="SUPFAM" id="SSF51905">
    <property type="entry name" value="FAD/NAD(P)-binding domain"/>
    <property type="match status" value="1"/>
</dbReference>
<evidence type="ECO:0000313" key="9">
    <source>
        <dbReference type="EMBL" id="BDP43507.1"/>
    </source>
</evidence>
<evidence type="ECO:0000256" key="1">
    <source>
        <dbReference type="ARBA" id="ARBA00001974"/>
    </source>
</evidence>
<sequence length="525" mass="57026">MPPLHDPRSPLLAAATAPQVWDLLVIGGGASGLGTAVEAASRGYRTLLLEAHDYAKGTSSRSTKLVHGGVRYLAQGNVGLVREALRERGLLKKNAPHLVHDLGFLIASYTWWSRPFYGIGLKVYDALAGRLNLQPSRLVGRRDALGNIPTLKEDGLRGGVLYFDGQFDDSRLAITLLRTLEDHGGVALNYAPVVGLLKEGGRVAGARFRDGETGQEHEVRARSVVNATGVFVDNVRRMDDPGARAMLSPSQGVHVVVDRRFLPGDSALMVPRTDDGRVLFAVPWHDHVVIGTTDTPVPEAGLEPRALPEEIEFILNTAARYLDPAPTRADVRSVYVGLRPLVRNEKTDGAGSTAALSRDHLIRISDSGLITLTGGKWTTYRRMGEDTVDRAARLAELPGRLSLTQGLPLHGWSPPEETAGRPEHLRVYGSDAEKIGALPGAGRLLHPDLPYTEAELRWAVRRESARTVEDLLARRTRALLLNARASLEAAPRAAALLAEELGRDGAWQEAQVRAYREVAQGYLLA</sequence>
<keyword evidence="6" id="KW-0560">Oxidoreductase</keyword>
<name>A0ABN6RPD9_9DEIO</name>
<comment type="cofactor">
    <cofactor evidence="1">
        <name>FAD</name>
        <dbReference type="ChEBI" id="CHEBI:57692"/>
    </cofactor>
</comment>
<evidence type="ECO:0000259" key="7">
    <source>
        <dbReference type="Pfam" id="PF01266"/>
    </source>
</evidence>
<keyword evidence="10" id="KW-1185">Reference proteome</keyword>
<geneLocation type="plasmid" evidence="9 10">
    <name>pDAETH-1</name>
</geneLocation>